<organism evidence="8 9">
    <name type="scientific">Podargus strigoides</name>
    <name type="common">Tawny frogmouth</name>
    <name type="synonym">Caprimulgus strigoides</name>
    <dbReference type="NCBI Taxonomy" id="8905"/>
    <lineage>
        <taxon>Eukaryota</taxon>
        <taxon>Metazoa</taxon>
        <taxon>Chordata</taxon>
        <taxon>Craniata</taxon>
        <taxon>Vertebrata</taxon>
        <taxon>Euteleostomi</taxon>
        <taxon>Archelosauria</taxon>
        <taxon>Archosauria</taxon>
        <taxon>Dinosauria</taxon>
        <taxon>Saurischia</taxon>
        <taxon>Theropoda</taxon>
        <taxon>Coelurosauria</taxon>
        <taxon>Aves</taxon>
        <taxon>Neognathae</taxon>
        <taxon>Neoaves</taxon>
        <taxon>Strisores</taxon>
        <taxon>Caprimulgiformes</taxon>
        <taxon>Podargidae</taxon>
        <taxon>Podargus</taxon>
    </lineage>
</organism>
<evidence type="ECO:0000256" key="3">
    <source>
        <dbReference type="ARBA" id="ARBA00022722"/>
    </source>
</evidence>
<dbReference type="GO" id="GO:0015074">
    <property type="term" value="P:DNA integration"/>
    <property type="evidence" value="ECO:0007669"/>
    <property type="project" value="InterPro"/>
</dbReference>
<comment type="caution">
    <text evidence="8">The sequence shown here is derived from an EMBL/GenBank/DDBJ whole genome shotgun (WGS) entry which is preliminary data.</text>
</comment>
<name>A0A7L4GCR9_PODST</name>
<evidence type="ECO:0000313" key="8">
    <source>
        <dbReference type="EMBL" id="NXX10976.1"/>
    </source>
</evidence>
<accession>A0A7L4GCR9</accession>
<dbReference type="Proteomes" id="UP000584326">
    <property type="component" value="Unassembled WGS sequence"/>
</dbReference>
<feature type="non-terminal residue" evidence="8">
    <location>
        <position position="1"/>
    </location>
</feature>
<dbReference type="GO" id="GO:0035613">
    <property type="term" value="F:RNA stem-loop binding"/>
    <property type="evidence" value="ECO:0007669"/>
    <property type="project" value="TreeGrafter"/>
</dbReference>
<dbReference type="EMBL" id="VZTK01002515">
    <property type="protein sequence ID" value="NXX10976.1"/>
    <property type="molecule type" value="Genomic_DNA"/>
</dbReference>
<evidence type="ECO:0000259" key="7">
    <source>
        <dbReference type="PROSITE" id="PS50994"/>
    </source>
</evidence>
<keyword evidence="2" id="KW-0548">Nucleotidyltransferase</keyword>
<dbReference type="OrthoDB" id="9359997at2759"/>
<dbReference type="SUPFAM" id="SSF53098">
    <property type="entry name" value="Ribonuclease H-like"/>
    <property type="match status" value="1"/>
</dbReference>
<dbReference type="PANTHER" id="PTHR41694:SF3">
    <property type="entry name" value="RNA-DIRECTED DNA POLYMERASE-RELATED"/>
    <property type="match status" value="1"/>
</dbReference>
<dbReference type="InterPro" id="IPR012337">
    <property type="entry name" value="RNaseH-like_sf"/>
</dbReference>
<reference evidence="8 9" key="1">
    <citation type="submission" date="2020-02" db="EMBL/GenBank/DDBJ databases">
        <title>Bird 10,000 Genomes (B10K) Project - Family phase.</title>
        <authorList>
            <person name="Zhang G."/>
        </authorList>
    </citation>
    <scope>NUCLEOTIDE SEQUENCE [LARGE SCALE GENOMIC DNA]</scope>
    <source>
        <strain evidence="8">B10K-DU-001-40</strain>
        <tissue evidence="8">Muscle</tissue>
    </source>
</reference>
<dbReference type="Gene3D" id="3.30.420.10">
    <property type="entry name" value="Ribonuclease H-like superfamily/Ribonuclease H"/>
    <property type="match status" value="1"/>
</dbReference>
<gene>
    <name evidence="8" type="primary">Ervk19_0</name>
    <name evidence="8" type="ORF">PODSTR_R15402</name>
</gene>
<keyword evidence="5" id="KW-0378">Hydrolase</keyword>
<keyword evidence="6" id="KW-0695">RNA-directed DNA polymerase</keyword>
<evidence type="ECO:0000256" key="4">
    <source>
        <dbReference type="ARBA" id="ARBA00022759"/>
    </source>
</evidence>
<evidence type="ECO:0000256" key="2">
    <source>
        <dbReference type="ARBA" id="ARBA00022695"/>
    </source>
</evidence>
<dbReference type="PANTHER" id="PTHR41694">
    <property type="entry name" value="ENDOGENOUS RETROVIRUS GROUP K MEMBER POL PROTEIN"/>
    <property type="match status" value="1"/>
</dbReference>
<evidence type="ECO:0000256" key="1">
    <source>
        <dbReference type="ARBA" id="ARBA00022679"/>
    </source>
</evidence>
<keyword evidence="1" id="KW-0808">Transferase</keyword>
<protein>
    <submittedName>
        <fullName evidence="8">POK19 protein</fullName>
    </submittedName>
</protein>
<dbReference type="InterPro" id="IPR036397">
    <property type="entry name" value="RNaseH_sf"/>
</dbReference>
<dbReference type="AlphaFoldDB" id="A0A7L4GCR9"/>
<evidence type="ECO:0000256" key="6">
    <source>
        <dbReference type="ARBA" id="ARBA00022918"/>
    </source>
</evidence>
<sequence>KHVIKHLYSCFAVMGVPLQLKTDSGPAYVSKTFQSFCQTWGIVHVTGIPRSPTGQAVIERAHQT</sequence>
<dbReference type="GO" id="GO:0016787">
    <property type="term" value="F:hydrolase activity"/>
    <property type="evidence" value="ECO:0007669"/>
    <property type="project" value="UniProtKB-KW"/>
</dbReference>
<feature type="non-terminal residue" evidence="8">
    <location>
        <position position="64"/>
    </location>
</feature>
<keyword evidence="9" id="KW-1185">Reference proteome</keyword>
<evidence type="ECO:0000313" key="9">
    <source>
        <dbReference type="Proteomes" id="UP000584326"/>
    </source>
</evidence>
<dbReference type="GO" id="GO:0004519">
    <property type="term" value="F:endonuclease activity"/>
    <property type="evidence" value="ECO:0007669"/>
    <property type="project" value="UniProtKB-KW"/>
</dbReference>
<feature type="domain" description="Integrase catalytic" evidence="7">
    <location>
        <begin position="1"/>
        <end position="64"/>
    </location>
</feature>
<dbReference type="PROSITE" id="PS50994">
    <property type="entry name" value="INTEGRASE"/>
    <property type="match status" value="1"/>
</dbReference>
<keyword evidence="3" id="KW-0540">Nuclease</keyword>
<dbReference type="InterPro" id="IPR001584">
    <property type="entry name" value="Integrase_cat-core"/>
</dbReference>
<dbReference type="Pfam" id="PF00665">
    <property type="entry name" value="rve"/>
    <property type="match status" value="1"/>
</dbReference>
<keyword evidence="4" id="KW-0255">Endonuclease</keyword>
<dbReference type="GO" id="GO:0003964">
    <property type="term" value="F:RNA-directed DNA polymerase activity"/>
    <property type="evidence" value="ECO:0007669"/>
    <property type="project" value="UniProtKB-KW"/>
</dbReference>
<proteinExistence type="predicted"/>
<evidence type="ECO:0000256" key="5">
    <source>
        <dbReference type="ARBA" id="ARBA00022801"/>
    </source>
</evidence>